<sequence>MATGTVRHTPAVARIRETPLLRWTLELDGVANVLIGLAYVLAAGWIGDQLGLPTALLYPTGAFMIAAGAVLVAVSTRREAPALWVGAIVVLNLVWAIDSVIVAAAGWFDPTTAGTVWILLQAGVVAVLGALEWAGLNQARR</sequence>
<feature type="transmembrane region" description="Helical" evidence="1">
    <location>
        <begin position="82"/>
        <end position="108"/>
    </location>
</feature>
<accession>A0A1H2LTT8</accession>
<evidence type="ECO:0008006" key="4">
    <source>
        <dbReference type="Google" id="ProtNLM"/>
    </source>
</evidence>
<evidence type="ECO:0000256" key="1">
    <source>
        <dbReference type="SAM" id="Phobius"/>
    </source>
</evidence>
<keyword evidence="1" id="KW-0472">Membrane</keyword>
<dbReference type="Proteomes" id="UP000182977">
    <property type="component" value="Chromosome I"/>
</dbReference>
<gene>
    <name evidence="2" type="ORF">SAMN04488563_6635</name>
</gene>
<protein>
    <recommendedName>
        <fullName evidence="4">SPW repeat-containing protein</fullName>
    </recommendedName>
</protein>
<dbReference type="AlphaFoldDB" id="A0A1H2LTT8"/>
<dbReference type="RefSeq" id="WP_046771149.1">
    <property type="nucleotide sequence ID" value="NZ_LBMC01000039.1"/>
</dbReference>
<feature type="transmembrane region" description="Helical" evidence="1">
    <location>
        <begin position="114"/>
        <end position="136"/>
    </location>
</feature>
<evidence type="ECO:0000313" key="2">
    <source>
        <dbReference type="EMBL" id="SDU84284.1"/>
    </source>
</evidence>
<organism evidence="2 3">
    <name type="scientific">Jiangella alkaliphila</name>
    <dbReference type="NCBI Taxonomy" id="419479"/>
    <lineage>
        <taxon>Bacteria</taxon>
        <taxon>Bacillati</taxon>
        <taxon>Actinomycetota</taxon>
        <taxon>Actinomycetes</taxon>
        <taxon>Jiangellales</taxon>
        <taxon>Jiangellaceae</taxon>
        <taxon>Jiangella</taxon>
    </lineage>
</organism>
<reference evidence="3" key="1">
    <citation type="submission" date="2016-10" db="EMBL/GenBank/DDBJ databases">
        <authorList>
            <person name="Varghese N."/>
            <person name="Submissions S."/>
        </authorList>
    </citation>
    <scope>NUCLEOTIDE SEQUENCE [LARGE SCALE GENOMIC DNA]</scope>
    <source>
        <strain evidence="3">DSM 45079</strain>
    </source>
</reference>
<proteinExistence type="predicted"/>
<feature type="transmembrane region" description="Helical" evidence="1">
    <location>
        <begin position="20"/>
        <end position="43"/>
    </location>
</feature>
<evidence type="ECO:0000313" key="3">
    <source>
        <dbReference type="Proteomes" id="UP000182977"/>
    </source>
</evidence>
<keyword evidence="1" id="KW-1133">Transmembrane helix</keyword>
<feature type="transmembrane region" description="Helical" evidence="1">
    <location>
        <begin position="55"/>
        <end position="75"/>
    </location>
</feature>
<dbReference type="STRING" id="419479.SAMN04488563_6635"/>
<name>A0A1H2LTT8_9ACTN</name>
<dbReference type="OrthoDB" id="4566092at2"/>
<keyword evidence="1" id="KW-0812">Transmembrane</keyword>
<keyword evidence="3" id="KW-1185">Reference proteome</keyword>
<dbReference type="EMBL" id="LT629791">
    <property type="protein sequence ID" value="SDU84284.1"/>
    <property type="molecule type" value="Genomic_DNA"/>
</dbReference>